<keyword evidence="6" id="KW-1185">Reference proteome</keyword>
<gene>
    <name evidence="5" type="ORF">GGR88_000433</name>
</gene>
<keyword evidence="2" id="KW-0732">Signal</keyword>
<keyword evidence="1" id="KW-1133">Transmembrane helix</keyword>
<dbReference type="InterPro" id="IPR025507">
    <property type="entry name" value="DUF4394"/>
</dbReference>
<protein>
    <recommendedName>
        <fullName evidence="7">PEP-CTERM protein-sorting domain-containing protein</fullName>
    </recommendedName>
</protein>
<dbReference type="NCBIfam" id="NF035944">
    <property type="entry name" value="PEPxxWA-CTERM"/>
    <property type="match status" value="1"/>
</dbReference>
<organism evidence="5 6">
    <name type="scientific">Sphingomonas jejuensis</name>
    <dbReference type="NCBI Taxonomy" id="904715"/>
    <lineage>
        <taxon>Bacteria</taxon>
        <taxon>Pseudomonadati</taxon>
        <taxon>Pseudomonadota</taxon>
        <taxon>Alphaproteobacteria</taxon>
        <taxon>Sphingomonadales</taxon>
        <taxon>Sphingomonadaceae</taxon>
        <taxon>Sphingomonas</taxon>
    </lineage>
</organism>
<accession>A0ABX0XIA5</accession>
<dbReference type="RefSeq" id="WP_167952532.1">
    <property type="nucleotide sequence ID" value="NZ_JAATJE010000001.1"/>
</dbReference>
<evidence type="ECO:0000256" key="2">
    <source>
        <dbReference type="SAM" id="SignalP"/>
    </source>
</evidence>
<dbReference type="SUPFAM" id="SSF63825">
    <property type="entry name" value="YWTD domain"/>
    <property type="match status" value="1"/>
</dbReference>
<feature type="signal peptide" evidence="2">
    <location>
        <begin position="1"/>
        <end position="25"/>
    </location>
</feature>
<feature type="transmembrane region" description="Helical" evidence="1">
    <location>
        <begin position="269"/>
        <end position="286"/>
    </location>
</feature>
<name>A0ABX0XIA5_9SPHN</name>
<feature type="domain" description="DUF4394" evidence="4">
    <location>
        <begin position="40"/>
        <end position="251"/>
    </location>
</feature>
<evidence type="ECO:0000313" key="6">
    <source>
        <dbReference type="Proteomes" id="UP000734218"/>
    </source>
</evidence>
<evidence type="ECO:0000256" key="1">
    <source>
        <dbReference type="SAM" id="Phobius"/>
    </source>
</evidence>
<feature type="domain" description="Ice-binding protein C-terminal" evidence="3">
    <location>
        <begin position="265"/>
        <end position="289"/>
    </location>
</feature>
<dbReference type="InterPro" id="IPR013424">
    <property type="entry name" value="Ice-binding_C"/>
</dbReference>
<keyword evidence="1" id="KW-0472">Membrane</keyword>
<evidence type="ECO:0000313" key="5">
    <source>
        <dbReference type="EMBL" id="NJC32959.1"/>
    </source>
</evidence>
<reference evidence="5 6" key="1">
    <citation type="submission" date="2020-03" db="EMBL/GenBank/DDBJ databases">
        <title>Genomic Encyclopedia of Type Strains, Phase IV (KMG-IV): sequencing the most valuable type-strain genomes for metagenomic binning, comparative biology and taxonomic classification.</title>
        <authorList>
            <person name="Goeker M."/>
        </authorList>
    </citation>
    <scope>NUCLEOTIDE SEQUENCE [LARGE SCALE GENOMIC DNA]</scope>
    <source>
        <strain evidence="5 6">DSM 27651</strain>
    </source>
</reference>
<evidence type="ECO:0000259" key="4">
    <source>
        <dbReference type="Pfam" id="PF14339"/>
    </source>
</evidence>
<proteinExistence type="predicted"/>
<dbReference type="Pfam" id="PF07589">
    <property type="entry name" value="PEP-CTERM"/>
    <property type="match status" value="1"/>
</dbReference>
<dbReference type="Pfam" id="PF14339">
    <property type="entry name" value="DUF4394"/>
    <property type="match status" value="1"/>
</dbReference>
<sequence length="296" mass="30119">MPGKRFIRAAAIAAAAVASTGAAHAAATLYGLTSAQSGRNLVSFNSETAGSFTSNIAITGDVDRSVDLFALDLNSSNNTLYALGSIGGGDYALYTIGYDGVARRVGVNLGLNIGTENAGLDYDAAANLFRLVTIDDRVFTVDPLTGLASAGQPIGYAPGAGAANPNVVAAAWNGDLYVLDRNGPGNVGLLSILDGGTLTAVAALDRQINANASFDIAANGDAFFNDGRVADRLYQLDLATGLTVDKGALELRLTGLTAAPGGGAAVPEPAGWAMMIGGFALVGFAIRRRSPRRLHA</sequence>
<dbReference type="Proteomes" id="UP000734218">
    <property type="component" value="Unassembled WGS sequence"/>
</dbReference>
<evidence type="ECO:0008006" key="7">
    <source>
        <dbReference type="Google" id="ProtNLM"/>
    </source>
</evidence>
<keyword evidence="1" id="KW-0812">Transmembrane</keyword>
<dbReference type="EMBL" id="JAATJE010000001">
    <property type="protein sequence ID" value="NJC32959.1"/>
    <property type="molecule type" value="Genomic_DNA"/>
</dbReference>
<feature type="chain" id="PRO_5045892916" description="PEP-CTERM protein-sorting domain-containing protein" evidence="2">
    <location>
        <begin position="26"/>
        <end position="296"/>
    </location>
</feature>
<evidence type="ECO:0000259" key="3">
    <source>
        <dbReference type="Pfam" id="PF07589"/>
    </source>
</evidence>
<comment type="caution">
    <text evidence="5">The sequence shown here is derived from an EMBL/GenBank/DDBJ whole genome shotgun (WGS) entry which is preliminary data.</text>
</comment>